<dbReference type="PANTHER" id="PTHR23150:SF19">
    <property type="entry name" value="FORMYLGLYCINE-GENERATING ENZYME"/>
    <property type="match status" value="1"/>
</dbReference>
<dbReference type="InterPro" id="IPR016187">
    <property type="entry name" value="CTDL_fold"/>
</dbReference>
<gene>
    <name evidence="5" type="primary">SUMF1</name>
</gene>
<feature type="region of interest" description="Disordered" evidence="2">
    <location>
        <begin position="27"/>
        <end position="73"/>
    </location>
</feature>
<evidence type="ECO:0000259" key="4">
    <source>
        <dbReference type="Pfam" id="PF03781"/>
    </source>
</evidence>
<feature type="compositionally biased region" description="Polar residues" evidence="2">
    <location>
        <begin position="27"/>
        <end position="36"/>
    </location>
</feature>
<accession>E9RKC4</accession>
<dbReference type="InterPro" id="IPR051043">
    <property type="entry name" value="Sulfatase_Mod_Factor_Kinase"/>
</dbReference>
<organism evidence="5">
    <name type="scientific">Hemicentrotus pulcherrimus</name>
    <name type="common">Sea urchin</name>
    <name type="synonym">Strongylocentrotus pulcherrimus</name>
    <dbReference type="NCBI Taxonomy" id="7650"/>
    <lineage>
        <taxon>Eukaryota</taxon>
        <taxon>Metazoa</taxon>
        <taxon>Echinodermata</taxon>
        <taxon>Eleutherozoa</taxon>
        <taxon>Echinozoa</taxon>
        <taxon>Echinoidea</taxon>
        <taxon>Euechinoidea</taxon>
        <taxon>Echinacea</taxon>
        <taxon>Camarodonta</taxon>
        <taxon>Echinidea</taxon>
        <taxon>Strongylocentrotidae</taxon>
        <taxon>Hemicentrotus</taxon>
    </lineage>
</organism>
<dbReference type="Gene3D" id="3.90.1580.10">
    <property type="entry name" value="paralog of FGE (formylglycine-generating enzyme)"/>
    <property type="match status" value="1"/>
</dbReference>
<dbReference type="InterPro" id="IPR042095">
    <property type="entry name" value="SUMF_sf"/>
</dbReference>
<evidence type="ECO:0000256" key="1">
    <source>
        <dbReference type="ARBA" id="ARBA00005310"/>
    </source>
</evidence>
<dbReference type="Pfam" id="PF03781">
    <property type="entry name" value="FGE-sulfatase"/>
    <property type="match status" value="1"/>
</dbReference>
<keyword evidence="3" id="KW-0732">Signal</keyword>
<sequence length="423" mass="46842">MKYTRGIFVLLLALVVIQGSAENEDINQNISPTQSHTTATTEEELAEARGEEIDSDPTSEGSGAGEGCGCGSSALNRNHDEDALGLALEENLHDHVQEGAALKYSREANDPISMDHPEANVGAFPRTNQMNFIEGGTFRMGTDKAKIYLDGESPSRLVTLDPYYFDVYEVSNSEFELFVNTTSYITEAEKFGDSFVLEARISEEVKKDISQVVAAAPWWLPVKGAEWRHPEGPDSSISSRMDHPVTHISWNDATAYCQWAGKRLPTEAEWENAARGGLNNRLFPWGNKLMPKDHHRVNIWQGEFPKVNTAEDGYEGTCPVTAFEPNGYGLYNTVGNAWEWVADWWTTVHSPESQNNPVGPDEGTDKVKKGGSYMCHISYCYRYRCEARSQNSPDSSACNLGFRCAATNLPEDIPCSNCNDSTP</sequence>
<reference evidence="5" key="1">
    <citation type="journal article" date="2011" name="Dev. Genes Evol.">
        <title>HpSumf1 is involved in the activation of sulfatases responsible for regulation of skeletogenesis during sea urchin development.</title>
        <authorList>
            <person name="Sakuma T."/>
            <person name="Ohnishi K."/>
            <person name="Fujita K."/>
            <person name="Ochiai H."/>
            <person name="Sakamoto N."/>
            <person name="Yamamoto T."/>
        </authorList>
    </citation>
    <scope>NUCLEOTIDE SEQUENCE</scope>
</reference>
<dbReference type="GO" id="GO:0005783">
    <property type="term" value="C:endoplasmic reticulum"/>
    <property type="evidence" value="ECO:0007669"/>
    <property type="project" value="TreeGrafter"/>
</dbReference>
<name>E9RKC4_HEMPU</name>
<comment type="similarity">
    <text evidence="1">Belongs to the sulfatase-modifying factor family.</text>
</comment>
<feature type="chain" id="PRO_5003246473" evidence="3">
    <location>
        <begin position="22"/>
        <end position="423"/>
    </location>
</feature>
<evidence type="ECO:0000313" key="5">
    <source>
        <dbReference type="EMBL" id="BAJ83907.1"/>
    </source>
</evidence>
<evidence type="ECO:0000256" key="3">
    <source>
        <dbReference type="SAM" id="SignalP"/>
    </source>
</evidence>
<feature type="signal peptide" evidence="3">
    <location>
        <begin position="1"/>
        <end position="21"/>
    </location>
</feature>
<dbReference type="InterPro" id="IPR005532">
    <property type="entry name" value="SUMF_dom"/>
</dbReference>
<dbReference type="EMBL" id="AB619221">
    <property type="protein sequence ID" value="BAJ83907.1"/>
    <property type="molecule type" value="mRNA"/>
</dbReference>
<dbReference type="GO" id="GO:0120147">
    <property type="term" value="F:formylglycine-generating oxidase activity"/>
    <property type="evidence" value="ECO:0007669"/>
    <property type="project" value="TreeGrafter"/>
</dbReference>
<dbReference type="PANTHER" id="PTHR23150">
    <property type="entry name" value="SULFATASE MODIFYING FACTOR 1, 2"/>
    <property type="match status" value="1"/>
</dbReference>
<feature type="domain" description="Sulfatase-modifying factor enzyme-like" evidence="4">
    <location>
        <begin position="128"/>
        <end position="405"/>
    </location>
</feature>
<dbReference type="SUPFAM" id="SSF56436">
    <property type="entry name" value="C-type lectin-like"/>
    <property type="match status" value="1"/>
</dbReference>
<evidence type="ECO:0000256" key="2">
    <source>
        <dbReference type="SAM" id="MobiDB-lite"/>
    </source>
</evidence>
<dbReference type="AlphaFoldDB" id="E9RKC4"/>
<proteinExistence type="evidence at transcript level"/>
<protein>
    <submittedName>
        <fullName evidence="5">Sulfatase modifying factor 1</fullName>
    </submittedName>
</protein>